<keyword evidence="4 6" id="KW-1133">Transmembrane helix</keyword>
<protein>
    <recommendedName>
        <fullName evidence="9">YitT family protein</fullName>
    </recommendedName>
</protein>
<sequence>MSGSKHSLNENIIAILTGTFIVAQGIFFLQQADLLTGGTTGLALLLTQFVDVSFGTLYFLMNTPFYLMAWFRMGKSFAITSIISGGLVSIITDNLHLVLEISRLDPIYCAILGGLLMGLGMLILFRHRTSLGGFNVLVLYCQEKFGIPAGKMQMGIDISILVCSFFFVTPFVLMLSVLGAVMLNLVLAMNHKPSRYNPSTAKASS</sequence>
<dbReference type="RefSeq" id="WP_107243403.1">
    <property type="nucleotide sequence ID" value="NZ_PYMJ01000014.1"/>
</dbReference>
<evidence type="ECO:0000256" key="2">
    <source>
        <dbReference type="ARBA" id="ARBA00022475"/>
    </source>
</evidence>
<dbReference type="Pfam" id="PF02588">
    <property type="entry name" value="YitT_membrane"/>
    <property type="match status" value="1"/>
</dbReference>
<keyword evidence="8" id="KW-1185">Reference proteome</keyword>
<keyword evidence="3 6" id="KW-0812">Transmembrane</keyword>
<dbReference type="InterPro" id="IPR051461">
    <property type="entry name" value="UPF0750_membrane"/>
</dbReference>
<dbReference type="PANTHER" id="PTHR33545:SF5">
    <property type="entry name" value="UPF0750 MEMBRANE PROTEIN YITT"/>
    <property type="match status" value="1"/>
</dbReference>
<comment type="subcellular location">
    <subcellularLocation>
        <location evidence="1">Cell membrane</location>
        <topology evidence="1">Multi-pass membrane protein</topology>
    </subcellularLocation>
</comment>
<feature type="transmembrane region" description="Helical" evidence="6">
    <location>
        <begin position="107"/>
        <end position="125"/>
    </location>
</feature>
<feature type="transmembrane region" description="Helical" evidence="6">
    <location>
        <begin position="12"/>
        <end position="29"/>
    </location>
</feature>
<evidence type="ECO:0000313" key="7">
    <source>
        <dbReference type="EMBL" id="PSU47508.1"/>
    </source>
</evidence>
<comment type="caution">
    <text evidence="7">The sequence shown here is derived from an EMBL/GenBank/DDBJ whole genome shotgun (WGS) entry which is preliminary data.</text>
</comment>
<gene>
    <name evidence="7" type="ORF">C9J12_14670</name>
</gene>
<evidence type="ECO:0000256" key="6">
    <source>
        <dbReference type="SAM" id="Phobius"/>
    </source>
</evidence>
<dbReference type="AlphaFoldDB" id="A0A2T3JEZ9"/>
<name>A0A2T3JEZ9_9GAMM</name>
<dbReference type="EMBL" id="PYMJ01000014">
    <property type="protein sequence ID" value="PSU47508.1"/>
    <property type="molecule type" value="Genomic_DNA"/>
</dbReference>
<organism evidence="7 8">
    <name type="scientific">Photobacterium frigidiphilum</name>
    <dbReference type="NCBI Taxonomy" id="264736"/>
    <lineage>
        <taxon>Bacteria</taxon>
        <taxon>Pseudomonadati</taxon>
        <taxon>Pseudomonadota</taxon>
        <taxon>Gammaproteobacteria</taxon>
        <taxon>Vibrionales</taxon>
        <taxon>Vibrionaceae</taxon>
        <taxon>Photobacterium</taxon>
    </lineage>
</organism>
<proteinExistence type="predicted"/>
<evidence type="ECO:0000256" key="4">
    <source>
        <dbReference type="ARBA" id="ARBA00022989"/>
    </source>
</evidence>
<dbReference type="InterPro" id="IPR003740">
    <property type="entry name" value="YitT"/>
</dbReference>
<evidence type="ECO:0000256" key="5">
    <source>
        <dbReference type="ARBA" id="ARBA00023136"/>
    </source>
</evidence>
<feature type="transmembrane region" description="Helical" evidence="6">
    <location>
        <begin position="41"/>
        <end position="61"/>
    </location>
</feature>
<dbReference type="Proteomes" id="UP000240987">
    <property type="component" value="Unassembled WGS sequence"/>
</dbReference>
<accession>A0A2T3JEZ9</accession>
<evidence type="ECO:0008006" key="9">
    <source>
        <dbReference type="Google" id="ProtNLM"/>
    </source>
</evidence>
<feature type="transmembrane region" description="Helical" evidence="6">
    <location>
        <begin position="73"/>
        <end position="95"/>
    </location>
</feature>
<dbReference type="OrthoDB" id="3296441at2"/>
<feature type="transmembrane region" description="Helical" evidence="6">
    <location>
        <begin position="158"/>
        <end position="187"/>
    </location>
</feature>
<dbReference type="PANTHER" id="PTHR33545">
    <property type="entry name" value="UPF0750 MEMBRANE PROTEIN YITT-RELATED"/>
    <property type="match status" value="1"/>
</dbReference>
<evidence type="ECO:0000313" key="8">
    <source>
        <dbReference type="Proteomes" id="UP000240987"/>
    </source>
</evidence>
<evidence type="ECO:0000256" key="3">
    <source>
        <dbReference type="ARBA" id="ARBA00022692"/>
    </source>
</evidence>
<evidence type="ECO:0000256" key="1">
    <source>
        <dbReference type="ARBA" id="ARBA00004651"/>
    </source>
</evidence>
<keyword evidence="5 6" id="KW-0472">Membrane</keyword>
<dbReference type="GO" id="GO:0005886">
    <property type="term" value="C:plasma membrane"/>
    <property type="evidence" value="ECO:0007669"/>
    <property type="project" value="UniProtKB-SubCell"/>
</dbReference>
<reference evidence="7 8" key="1">
    <citation type="submission" date="2018-01" db="EMBL/GenBank/DDBJ databases">
        <title>Whole genome sequencing of Histamine producing bacteria.</title>
        <authorList>
            <person name="Butler K."/>
        </authorList>
    </citation>
    <scope>NUCLEOTIDE SEQUENCE [LARGE SCALE GENOMIC DNA]</scope>
    <source>
        <strain evidence="7 8">JCM 12947</strain>
    </source>
</reference>
<keyword evidence="2" id="KW-1003">Cell membrane</keyword>